<name>A0AC35U7T8_9BILA</name>
<proteinExistence type="predicted"/>
<dbReference type="WBParaSite" id="RSKR_0000854000.1">
    <property type="protein sequence ID" value="RSKR_0000854000.1"/>
    <property type="gene ID" value="RSKR_0000854000"/>
</dbReference>
<evidence type="ECO:0000313" key="2">
    <source>
        <dbReference type="WBParaSite" id="RSKR_0000854000.1"/>
    </source>
</evidence>
<dbReference type="Proteomes" id="UP000095286">
    <property type="component" value="Unplaced"/>
</dbReference>
<protein>
    <submittedName>
        <fullName evidence="2">Ig-like domain-containing protein</fullName>
    </submittedName>
</protein>
<evidence type="ECO:0000313" key="1">
    <source>
        <dbReference type="Proteomes" id="UP000095286"/>
    </source>
</evidence>
<accession>A0AC35U7T8</accession>
<sequence>MPRDKVIKILAPFKAGILHEQTLLQIDITDYSLDHVIVPITVEEFLEDAGQTWKKWFHGMSTIIDMVEATTNIVSTGSVQVTNHQINSIERYETMGDSDSVDLPPTDFIKEFIYKMPQPKKRLLLQGAQYGLITEYSLINIPNVNGSSNVEVNLRKVLDIIKEEQRVVVTNEKEEHWYIMAPPTIYGEPKIIPTDNGNVVLEFTSAGGVDVSKTKWSFGETAITEGPQYKLSNSDEGGKRFKFQCEILNFEKAQAGEYKAVVYNNDGDNYCTFNVQAGNAPDFYDKPKIVQKDDGNVIAIKVRAKSHIEMKADWFKDDKPLRASDRVKLVTKKDTKDKDGTLFLLEITGPQKEDEAKYKCVVKNAEGQNQQSLNLVFG</sequence>
<reference evidence="2" key="1">
    <citation type="submission" date="2016-11" db="UniProtKB">
        <authorList>
            <consortium name="WormBaseParasite"/>
        </authorList>
    </citation>
    <scope>IDENTIFICATION</scope>
    <source>
        <strain evidence="2">KR3021</strain>
    </source>
</reference>
<organism evidence="1 2">
    <name type="scientific">Rhabditophanes sp. KR3021</name>
    <dbReference type="NCBI Taxonomy" id="114890"/>
    <lineage>
        <taxon>Eukaryota</taxon>
        <taxon>Metazoa</taxon>
        <taxon>Ecdysozoa</taxon>
        <taxon>Nematoda</taxon>
        <taxon>Chromadorea</taxon>
        <taxon>Rhabditida</taxon>
        <taxon>Tylenchina</taxon>
        <taxon>Panagrolaimomorpha</taxon>
        <taxon>Strongyloidoidea</taxon>
        <taxon>Alloionematidae</taxon>
        <taxon>Rhabditophanes</taxon>
    </lineage>
</organism>